<evidence type="ECO:0000313" key="9">
    <source>
        <dbReference type="Proteomes" id="UP001620405"/>
    </source>
</evidence>
<keyword evidence="9" id="KW-1185">Reference proteome</keyword>
<dbReference type="InterPro" id="IPR019757">
    <property type="entry name" value="Pept_S26A_signal_pept_1_Lys-AS"/>
</dbReference>
<dbReference type="NCBIfam" id="TIGR02227">
    <property type="entry name" value="sigpep_I_bact"/>
    <property type="match status" value="1"/>
</dbReference>
<evidence type="ECO:0000256" key="2">
    <source>
        <dbReference type="ARBA" id="ARBA00009370"/>
    </source>
</evidence>
<dbReference type="RefSeq" id="WP_284395876.1">
    <property type="nucleotide sequence ID" value="NZ_BSNQ01000003.1"/>
</dbReference>
<evidence type="ECO:0000256" key="5">
    <source>
        <dbReference type="ARBA" id="ARBA00022801"/>
    </source>
</evidence>
<dbReference type="GO" id="GO:0009003">
    <property type="term" value="F:signal peptidase activity"/>
    <property type="evidence" value="ECO:0007669"/>
    <property type="project" value="UniProtKB-EC"/>
</dbReference>
<feature type="domain" description="Peptidase S26" evidence="7">
    <location>
        <begin position="14"/>
        <end position="201"/>
    </location>
</feature>
<dbReference type="SUPFAM" id="SSF51306">
    <property type="entry name" value="LexA/Signal peptidase"/>
    <property type="match status" value="1"/>
</dbReference>
<name>A0ABW8IZ31_9GAMM</name>
<organism evidence="8 9">
    <name type="scientific">Dyella lipolytica</name>
    <dbReference type="NCBI Taxonomy" id="1867835"/>
    <lineage>
        <taxon>Bacteria</taxon>
        <taxon>Pseudomonadati</taxon>
        <taxon>Pseudomonadota</taxon>
        <taxon>Gammaproteobacteria</taxon>
        <taxon>Lysobacterales</taxon>
        <taxon>Rhodanobacteraceae</taxon>
        <taxon>Dyella</taxon>
    </lineage>
</organism>
<dbReference type="InterPro" id="IPR019533">
    <property type="entry name" value="Peptidase_S26"/>
</dbReference>
<dbReference type="EMBL" id="JADIKG010000013">
    <property type="protein sequence ID" value="MFK2875117.1"/>
    <property type="molecule type" value="Genomic_DNA"/>
</dbReference>
<evidence type="ECO:0000256" key="3">
    <source>
        <dbReference type="ARBA" id="ARBA00013208"/>
    </source>
</evidence>
<dbReference type="Pfam" id="PF10502">
    <property type="entry name" value="Peptidase_S26"/>
    <property type="match status" value="1"/>
</dbReference>
<dbReference type="PROSITE" id="PS00760">
    <property type="entry name" value="SPASE_I_2"/>
    <property type="match status" value="1"/>
</dbReference>
<evidence type="ECO:0000259" key="7">
    <source>
        <dbReference type="Pfam" id="PF10502"/>
    </source>
</evidence>
<comment type="caution">
    <text evidence="8">The sequence shown here is derived from an EMBL/GenBank/DDBJ whole genome shotgun (WGS) entry which is preliminary data.</text>
</comment>
<keyword evidence="6" id="KW-0645">Protease</keyword>
<proteinExistence type="inferred from homology"/>
<dbReference type="CDD" id="cd06530">
    <property type="entry name" value="S26_SPase_I"/>
    <property type="match status" value="1"/>
</dbReference>
<evidence type="ECO:0000313" key="8">
    <source>
        <dbReference type="EMBL" id="MFK2875117.1"/>
    </source>
</evidence>
<dbReference type="Gene3D" id="2.10.109.10">
    <property type="entry name" value="Umud Fragment, subunit A"/>
    <property type="match status" value="1"/>
</dbReference>
<evidence type="ECO:0000256" key="1">
    <source>
        <dbReference type="ARBA" id="ARBA00000677"/>
    </source>
</evidence>
<dbReference type="PANTHER" id="PTHR43390">
    <property type="entry name" value="SIGNAL PEPTIDASE I"/>
    <property type="match status" value="1"/>
</dbReference>
<dbReference type="Proteomes" id="UP001620405">
    <property type="component" value="Unassembled WGS sequence"/>
</dbReference>
<dbReference type="EC" id="3.4.21.89" evidence="3 6"/>
<dbReference type="InterPro" id="IPR036286">
    <property type="entry name" value="LexA/Signal_pep-like_sf"/>
</dbReference>
<comment type="subcellular location">
    <subcellularLocation>
        <location evidence="6">Membrane</location>
        <topology evidence="6">Multi-pass membrane protein</topology>
    </subcellularLocation>
</comment>
<accession>A0ABW8IZ31</accession>
<comment type="catalytic activity">
    <reaction evidence="1 6">
        <text>Cleavage of hydrophobic, N-terminal signal or leader sequences from secreted and periplasmic proteins.</text>
        <dbReference type="EC" id="3.4.21.89"/>
    </reaction>
</comment>
<dbReference type="PANTHER" id="PTHR43390:SF1">
    <property type="entry name" value="CHLOROPLAST PROCESSING PEPTIDASE"/>
    <property type="match status" value="1"/>
</dbReference>
<reference evidence="8 9" key="1">
    <citation type="submission" date="2020-10" db="EMBL/GenBank/DDBJ databases">
        <title>Phylogeny of dyella-like bacteria.</title>
        <authorList>
            <person name="Fu J."/>
        </authorList>
    </citation>
    <scope>NUCLEOTIDE SEQUENCE [LARGE SCALE GENOMIC DNA]</scope>
    <source>
        <strain evidence="8 9">DHOB07</strain>
    </source>
</reference>
<evidence type="ECO:0000256" key="4">
    <source>
        <dbReference type="ARBA" id="ARBA00019232"/>
    </source>
</evidence>
<dbReference type="PRINTS" id="PR00727">
    <property type="entry name" value="LEADERPTASE"/>
</dbReference>
<evidence type="ECO:0000256" key="6">
    <source>
        <dbReference type="RuleBase" id="RU362042"/>
    </source>
</evidence>
<dbReference type="InterPro" id="IPR000223">
    <property type="entry name" value="Pept_S26A_signal_pept_1"/>
</dbReference>
<protein>
    <recommendedName>
        <fullName evidence="4 6">Signal peptidase I</fullName>
        <ecNumber evidence="3 6">3.4.21.89</ecNumber>
    </recommendedName>
</protein>
<gene>
    <name evidence="8" type="primary">lepB</name>
    <name evidence="8" type="ORF">ISP13_16380</name>
</gene>
<sequence length="233" mass="26097">MRGFTQFLSRNKGFITFMLCMIMFRSALADWSVVPTGSMQPTIQIGDRIVVDKAAYDIRVPLTHISLLHLADPQRGDIVVLDSHAARERLVKRVIGIPGDEVAMRGNVLYVNGVAANYSPAAVKGIHDDQQDPARYAIERVGVMQHLIRLSLYRPSEARDFGPVSVPPGQYLLLGDNRDNSMDSRYFGFFPRNEIVGRSRYVALSLDPNNDYLPRKQRFAARLDGYGEAAATR</sequence>
<comment type="similarity">
    <text evidence="2 6">Belongs to the peptidase S26 family.</text>
</comment>
<keyword evidence="5 6" id="KW-0378">Hydrolase</keyword>